<feature type="transmembrane region" description="Helical" evidence="6">
    <location>
        <begin position="189"/>
        <end position="213"/>
    </location>
</feature>
<protein>
    <submittedName>
        <fullName evidence="8">MFS general substrate transporter</fullName>
    </submittedName>
</protein>
<dbReference type="AlphaFoldDB" id="A0A6G1GNF7"/>
<dbReference type="PANTHER" id="PTHR23504">
    <property type="entry name" value="MAJOR FACILITATOR SUPERFAMILY DOMAIN-CONTAINING PROTEIN 10"/>
    <property type="match status" value="1"/>
</dbReference>
<dbReference type="GO" id="GO:0016020">
    <property type="term" value="C:membrane"/>
    <property type="evidence" value="ECO:0007669"/>
    <property type="project" value="UniProtKB-SubCell"/>
</dbReference>
<feature type="transmembrane region" description="Helical" evidence="6">
    <location>
        <begin position="492"/>
        <end position="514"/>
    </location>
</feature>
<evidence type="ECO:0000256" key="1">
    <source>
        <dbReference type="ARBA" id="ARBA00004141"/>
    </source>
</evidence>
<feature type="transmembrane region" description="Helical" evidence="6">
    <location>
        <begin position="394"/>
        <end position="414"/>
    </location>
</feature>
<dbReference type="InterPro" id="IPR036259">
    <property type="entry name" value="MFS_trans_sf"/>
</dbReference>
<dbReference type="EMBL" id="ML977186">
    <property type="protein sequence ID" value="KAF1982268.1"/>
    <property type="molecule type" value="Genomic_DNA"/>
</dbReference>
<keyword evidence="5 6" id="KW-0472">Membrane</keyword>
<dbReference type="SUPFAM" id="SSF103473">
    <property type="entry name" value="MFS general substrate transporter"/>
    <property type="match status" value="1"/>
</dbReference>
<feature type="transmembrane region" description="Helical" evidence="6">
    <location>
        <begin position="56"/>
        <end position="78"/>
    </location>
</feature>
<accession>A0A6G1GNF7</accession>
<evidence type="ECO:0000256" key="4">
    <source>
        <dbReference type="ARBA" id="ARBA00022989"/>
    </source>
</evidence>
<name>A0A6G1GNF7_9PEZI</name>
<evidence type="ECO:0000256" key="5">
    <source>
        <dbReference type="ARBA" id="ARBA00023136"/>
    </source>
</evidence>
<dbReference type="InterPro" id="IPR020846">
    <property type="entry name" value="MFS_dom"/>
</dbReference>
<dbReference type="Gene3D" id="1.20.1250.20">
    <property type="entry name" value="MFS general substrate transporter like domains"/>
    <property type="match status" value="1"/>
</dbReference>
<dbReference type="PROSITE" id="PS50850">
    <property type="entry name" value="MFS"/>
    <property type="match status" value="1"/>
</dbReference>
<dbReference type="Proteomes" id="UP000800041">
    <property type="component" value="Unassembled WGS sequence"/>
</dbReference>
<proteinExistence type="predicted"/>
<evidence type="ECO:0000256" key="6">
    <source>
        <dbReference type="SAM" id="Phobius"/>
    </source>
</evidence>
<feature type="transmembrane region" description="Helical" evidence="6">
    <location>
        <begin position="368"/>
        <end position="388"/>
    </location>
</feature>
<evidence type="ECO:0000256" key="3">
    <source>
        <dbReference type="ARBA" id="ARBA00022692"/>
    </source>
</evidence>
<keyword evidence="4 6" id="KW-1133">Transmembrane helix</keyword>
<feature type="transmembrane region" description="Helical" evidence="6">
    <location>
        <begin position="12"/>
        <end position="36"/>
    </location>
</feature>
<evidence type="ECO:0000256" key="2">
    <source>
        <dbReference type="ARBA" id="ARBA00022448"/>
    </source>
</evidence>
<gene>
    <name evidence="8" type="ORF">K402DRAFT_466887</name>
</gene>
<dbReference type="InterPro" id="IPR011701">
    <property type="entry name" value="MFS"/>
</dbReference>
<feature type="transmembrane region" description="Helical" evidence="6">
    <location>
        <begin position="426"/>
        <end position="448"/>
    </location>
</feature>
<dbReference type="PANTHER" id="PTHR23504:SF15">
    <property type="entry name" value="MAJOR FACILITATOR SUPERFAMILY (MFS) PROFILE DOMAIN-CONTAINING PROTEIN"/>
    <property type="match status" value="1"/>
</dbReference>
<dbReference type="Pfam" id="PF07690">
    <property type="entry name" value="MFS_1"/>
    <property type="match status" value="1"/>
</dbReference>
<keyword evidence="9" id="KW-1185">Reference proteome</keyword>
<comment type="subcellular location">
    <subcellularLocation>
        <location evidence="1">Membrane</location>
        <topology evidence="1">Multi-pass membrane protein</topology>
    </subcellularLocation>
</comment>
<keyword evidence="2" id="KW-0813">Transport</keyword>
<evidence type="ECO:0000313" key="9">
    <source>
        <dbReference type="Proteomes" id="UP000800041"/>
    </source>
</evidence>
<evidence type="ECO:0000313" key="8">
    <source>
        <dbReference type="EMBL" id="KAF1982268.1"/>
    </source>
</evidence>
<feature type="domain" description="Major facilitator superfamily (MFS) profile" evidence="7">
    <location>
        <begin position="10"/>
        <end position="518"/>
    </location>
</feature>
<feature type="transmembrane region" description="Helical" evidence="6">
    <location>
        <begin position="90"/>
        <end position="108"/>
    </location>
</feature>
<dbReference type="OrthoDB" id="10262656at2759"/>
<keyword evidence="3 6" id="KW-0812">Transmembrane</keyword>
<sequence length="518" mass="57045">MDSFHELRRQLLILGIFRCVEAIAWTSIFPYVYFMIQSFDQVPDDNKAADTDAGIAFYAGVMVSVFTFCEFLSATVWARVSDHIGRRPTLLLGIVGSILSALSFGFSRSLAAAVAARAIGGLLNPNVGVVQTCVGELAKRKEQQAKAFSYVPFLRGLGSLLGPVLGGLLAEPTKLYPNVFPKGSVWEDYPFLLPNLVVVVLFFISLLVGTCFLEETHPTRTKPDRELPWLRSLWIMISEARMFRRWFTYTQIKQDETRDARSPDYEDHAQDQETVELEELNVPAVPLENDDVSGSKPPSAPSAFTTQVILQIVAVSLLAYHKVSSDIIIPTFLATPKQQDMEGTATEHRSIFHFNGGFGLNIQSISHILLSQALVAIIAQMFVIPAVVERYGPLLVFRCTISVFPLMYVLTPYVAQLPRLLSITFILVDLWIKVVLSSAGSICSGILITNTVPSRIHLARINGIAASMGCLARSVGPLVSGQLFDWGSRTGYVGVAFWALGAVALCGAIESWFLKDYP</sequence>
<evidence type="ECO:0000259" key="7">
    <source>
        <dbReference type="PROSITE" id="PS50850"/>
    </source>
</evidence>
<dbReference type="GO" id="GO:0022857">
    <property type="term" value="F:transmembrane transporter activity"/>
    <property type="evidence" value="ECO:0007669"/>
    <property type="project" value="InterPro"/>
</dbReference>
<organism evidence="8 9">
    <name type="scientific">Aulographum hederae CBS 113979</name>
    <dbReference type="NCBI Taxonomy" id="1176131"/>
    <lineage>
        <taxon>Eukaryota</taxon>
        <taxon>Fungi</taxon>
        <taxon>Dikarya</taxon>
        <taxon>Ascomycota</taxon>
        <taxon>Pezizomycotina</taxon>
        <taxon>Dothideomycetes</taxon>
        <taxon>Pleosporomycetidae</taxon>
        <taxon>Aulographales</taxon>
        <taxon>Aulographaceae</taxon>
    </lineage>
</organism>
<reference evidence="8" key="1">
    <citation type="journal article" date="2020" name="Stud. Mycol.">
        <title>101 Dothideomycetes genomes: a test case for predicting lifestyles and emergence of pathogens.</title>
        <authorList>
            <person name="Haridas S."/>
            <person name="Albert R."/>
            <person name="Binder M."/>
            <person name="Bloem J."/>
            <person name="Labutti K."/>
            <person name="Salamov A."/>
            <person name="Andreopoulos B."/>
            <person name="Baker S."/>
            <person name="Barry K."/>
            <person name="Bills G."/>
            <person name="Bluhm B."/>
            <person name="Cannon C."/>
            <person name="Castanera R."/>
            <person name="Culley D."/>
            <person name="Daum C."/>
            <person name="Ezra D."/>
            <person name="Gonzalez J."/>
            <person name="Henrissat B."/>
            <person name="Kuo A."/>
            <person name="Liang C."/>
            <person name="Lipzen A."/>
            <person name="Lutzoni F."/>
            <person name="Magnuson J."/>
            <person name="Mondo S."/>
            <person name="Nolan M."/>
            <person name="Ohm R."/>
            <person name="Pangilinan J."/>
            <person name="Park H.-J."/>
            <person name="Ramirez L."/>
            <person name="Alfaro M."/>
            <person name="Sun H."/>
            <person name="Tritt A."/>
            <person name="Yoshinaga Y."/>
            <person name="Zwiers L.-H."/>
            <person name="Turgeon B."/>
            <person name="Goodwin S."/>
            <person name="Spatafora J."/>
            <person name="Crous P."/>
            <person name="Grigoriev I."/>
        </authorList>
    </citation>
    <scope>NUCLEOTIDE SEQUENCE</scope>
    <source>
        <strain evidence="8">CBS 113979</strain>
    </source>
</reference>